<dbReference type="PATRIC" id="fig|36861.3.peg.2268"/>
<proteinExistence type="predicted"/>
<evidence type="ECO:0000313" key="2">
    <source>
        <dbReference type="EMBL" id="KVW94207.1"/>
    </source>
</evidence>
<protein>
    <submittedName>
        <fullName evidence="2">Uncharacterized protein</fullName>
    </submittedName>
</protein>
<dbReference type="EMBL" id="LDUG01000036">
    <property type="protein sequence ID" value="KVW94207.1"/>
    <property type="molecule type" value="Genomic_DNA"/>
</dbReference>
<feature type="signal peptide" evidence="1">
    <location>
        <begin position="1"/>
        <end position="22"/>
    </location>
</feature>
<keyword evidence="3" id="KW-1185">Reference proteome</keyword>
<dbReference type="OrthoDB" id="8536501at2"/>
<feature type="chain" id="PRO_5007125636" evidence="1">
    <location>
        <begin position="23"/>
        <end position="157"/>
    </location>
</feature>
<dbReference type="AlphaFoldDB" id="A0A106BKL7"/>
<evidence type="ECO:0000256" key="1">
    <source>
        <dbReference type="SAM" id="SignalP"/>
    </source>
</evidence>
<sequence>MKRHTLFAALMLSALAMQPVLAVEAHHPDQKAGAIAPAADQTIQKMQANTKRMQSQLEQMAKSKDPAQRQKLMQEHMQTMQENMMAGKSMTGGGMMDCPMMKDGMMGGGMGMMGGQGGMGMSGGDDMMAKRMEMMEKRMDMMQMMMQTNMGKPQGGQ</sequence>
<name>A0A106BKL7_THIDE</name>
<accession>A0A106BKL7</accession>
<dbReference type="RefSeq" id="WP_059757143.1">
    <property type="nucleotide sequence ID" value="NZ_LDUG01000036.1"/>
</dbReference>
<gene>
    <name evidence="2" type="ORF">ABW22_12450</name>
</gene>
<dbReference type="Proteomes" id="UP000064243">
    <property type="component" value="Unassembled WGS sequence"/>
</dbReference>
<keyword evidence="1" id="KW-0732">Signal</keyword>
<evidence type="ECO:0000313" key="3">
    <source>
        <dbReference type="Proteomes" id="UP000064243"/>
    </source>
</evidence>
<comment type="caution">
    <text evidence="2">The sequence shown here is derived from an EMBL/GenBank/DDBJ whole genome shotgun (WGS) entry which is preliminary data.</text>
</comment>
<reference evidence="2 3" key="1">
    <citation type="journal article" date="2015" name="Appl. Environ. Microbiol.">
        <title>Aerobic and Anaerobic Thiosulfate Oxidation by a Cold-Adapted, Subglacial Chemoautotroph.</title>
        <authorList>
            <person name="Harrold Z.R."/>
            <person name="Skidmore M.L."/>
            <person name="Hamilton T.L."/>
            <person name="Desch L."/>
            <person name="Amada K."/>
            <person name="van Gelder W."/>
            <person name="Glover K."/>
            <person name="Roden E.E."/>
            <person name="Boyd E.S."/>
        </authorList>
    </citation>
    <scope>NUCLEOTIDE SEQUENCE [LARGE SCALE GENOMIC DNA]</scope>
    <source>
        <strain evidence="2 3">RG</strain>
    </source>
</reference>
<organism evidence="2 3">
    <name type="scientific">Thiobacillus denitrificans</name>
    <dbReference type="NCBI Taxonomy" id="36861"/>
    <lineage>
        <taxon>Bacteria</taxon>
        <taxon>Pseudomonadati</taxon>
        <taxon>Pseudomonadota</taxon>
        <taxon>Betaproteobacteria</taxon>
        <taxon>Nitrosomonadales</taxon>
        <taxon>Thiobacillaceae</taxon>
        <taxon>Thiobacillus</taxon>
    </lineage>
</organism>